<dbReference type="InParanoid" id="A0A168NRT8"/>
<dbReference type="InterPro" id="IPR001356">
    <property type="entry name" value="HD"/>
</dbReference>
<feature type="DNA-binding region" description="Homeobox" evidence="4">
    <location>
        <begin position="49"/>
        <end position="108"/>
    </location>
</feature>
<keyword evidence="1 4" id="KW-0238">DNA-binding</keyword>
<dbReference type="InterPro" id="IPR017970">
    <property type="entry name" value="Homeobox_CS"/>
</dbReference>
<keyword evidence="3 4" id="KW-0539">Nucleus</keyword>
<dbReference type="OrthoDB" id="6159439at2759"/>
<evidence type="ECO:0000313" key="8">
    <source>
        <dbReference type="Proteomes" id="UP000078561"/>
    </source>
</evidence>
<keyword evidence="8" id="KW-1185">Reference proteome</keyword>
<evidence type="ECO:0000259" key="6">
    <source>
        <dbReference type="PROSITE" id="PS50071"/>
    </source>
</evidence>
<dbReference type="GO" id="GO:0030154">
    <property type="term" value="P:cell differentiation"/>
    <property type="evidence" value="ECO:0007669"/>
    <property type="project" value="TreeGrafter"/>
</dbReference>
<evidence type="ECO:0000313" key="7">
    <source>
        <dbReference type="EMBL" id="SAM01074.1"/>
    </source>
</evidence>
<keyword evidence="2 4" id="KW-0371">Homeobox</keyword>
<evidence type="ECO:0000256" key="2">
    <source>
        <dbReference type="ARBA" id="ARBA00023155"/>
    </source>
</evidence>
<comment type="subcellular location">
    <subcellularLocation>
        <location evidence="4 5">Nucleus</location>
    </subcellularLocation>
</comment>
<reference evidence="7" key="1">
    <citation type="submission" date="2016-04" db="EMBL/GenBank/DDBJ databases">
        <authorList>
            <person name="Evans L.H."/>
            <person name="Alamgir A."/>
            <person name="Owens N."/>
            <person name="Weber N.D."/>
            <person name="Virtaneva K."/>
            <person name="Barbian K."/>
            <person name="Babar A."/>
            <person name="Rosenke K."/>
        </authorList>
    </citation>
    <scope>NUCLEOTIDE SEQUENCE [LARGE SCALE GENOMIC DNA]</scope>
    <source>
        <strain evidence="7">CBS 101.48</strain>
    </source>
</reference>
<dbReference type="STRING" id="4829.A0A168NRT8"/>
<feature type="domain" description="Homeobox" evidence="6">
    <location>
        <begin position="47"/>
        <end position="107"/>
    </location>
</feature>
<dbReference type="InterPro" id="IPR051000">
    <property type="entry name" value="Homeobox_DNA-bind_prot"/>
</dbReference>
<dbReference type="InterPro" id="IPR009057">
    <property type="entry name" value="Homeodomain-like_sf"/>
</dbReference>
<organism evidence="7">
    <name type="scientific">Absidia glauca</name>
    <name type="common">Pin mould</name>
    <dbReference type="NCBI Taxonomy" id="4829"/>
    <lineage>
        <taxon>Eukaryota</taxon>
        <taxon>Fungi</taxon>
        <taxon>Fungi incertae sedis</taxon>
        <taxon>Mucoromycota</taxon>
        <taxon>Mucoromycotina</taxon>
        <taxon>Mucoromycetes</taxon>
        <taxon>Mucorales</taxon>
        <taxon>Cunninghamellaceae</taxon>
        <taxon>Absidia</taxon>
    </lineage>
</organism>
<evidence type="ECO:0000256" key="5">
    <source>
        <dbReference type="RuleBase" id="RU000682"/>
    </source>
</evidence>
<dbReference type="PROSITE" id="PS00027">
    <property type="entry name" value="HOMEOBOX_1"/>
    <property type="match status" value="1"/>
</dbReference>
<dbReference type="PROSITE" id="PS50071">
    <property type="entry name" value="HOMEOBOX_2"/>
    <property type="match status" value="1"/>
</dbReference>
<dbReference type="GO" id="GO:0000978">
    <property type="term" value="F:RNA polymerase II cis-regulatory region sequence-specific DNA binding"/>
    <property type="evidence" value="ECO:0007669"/>
    <property type="project" value="TreeGrafter"/>
</dbReference>
<dbReference type="EMBL" id="LT553503">
    <property type="protein sequence ID" value="SAM01074.1"/>
    <property type="molecule type" value="Genomic_DNA"/>
</dbReference>
<accession>A0A168NRT8</accession>
<evidence type="ECO:0000256" key="4">
    <source>
        <dbReference type="PROSITE-ProRule" id="PRU00108"/>
    </source>
</evidence>
<dbReference type="CDD" id="cd00086">
    <property type="entry name" value="homeodomain"/>
    <property type="match status" value="1"/>
</dbReference>
<dbReference type="GO" id="GO:0000981">
    <property type="term" value="F:DNA-binding transcription factor activity, RNA polymerase II-specific"/>
    <property type="evidence" value="ECO:0007669"/>
    <property type="project" value="InterPro"/>
</dbReference>
<evidence type="ECO:0000256" key="1">
    <source>
        <dbReference type="ARBA" id="ARBA00023125"/>
    </source>
</evidence>
<gene>
    <name evidence="7" type="primary">ABSGL_06811.1 scaffold 8678</name>
</gene>
<dbReference type="GO" id="GO:0005634">
    <property type="term" value="C:nucleus"/>
    <property type="evidence" value="ECO:0007669"/>
    <property type="project" value="UniProtKB-SubCell"/>
</dbReference>
<dbReference type="AlphaFoldDB" id="A0A168NRT8"/>
<proteinExistence type="predicted"/>
<dbReference type="Proteomes" id="UP000078561">
    <property type="component" value="Unassembled WGS sequence"/>
</dbReference>
<dbReference type="Pfam" id="PF00046">
    <property type="entry name" value="Homeodomain"/>
    <property type="match status" value="1"/>
</dbReference>
<protein>
    <recommendedName>
        <fullName evidence="6">Homeobox domain-containing protein</fullName>
    </recommendedName>
</protein>
<evidence type="ECO:0000256" key="3">
    <source>
        <dbReference type="ARBA" id="ARBA00023242"/>
    </source>
</evidence>
<dbReference type="SMART" id="SM00389">
    <property type="entry name" value="HOX"/>
    <property type="match status" value="1"/>
</dbReference>
<dbReference type="PANTHER" id="PTHR24324:SF9">
    <property type="entry name" value="HOMEOBOX DOMAIN-CONTAINING PROTEIN"/>
    <property type="match status" value="1"/>
</dbReference>
<dbReference type="Gene3D" id="1.10.10.60">
    <property type="entry name" value="Homeodomain-like"/>
    <property type="match status" value="1"/>
</dbReference>
<name>A0A168NRT8_ABSGL</name>
<sequence length="227" mass="26392">MTSQLSIDPPSSYSFQTEYEDEYCSTCHPPPRPTTVQKEFMPTFYNPFETKHRRRTSRAQFKLLEASFSENSKPSAAMRRWLAQKLGMTPRSVQVWFQNRRAKAKGQIKKKYIQEPRDIPPPHVETPPDALTHFPAKQEDNQQQEWQQPQLSFDSFSMLMEQPDLMSWYSPMSSPLPSLLTPITTPADPIHIMHYEAQALSSSLEDKTLPFSYMMMDHACFSMDAYL</sequence>
<dbReference type="PANTHER" id="PTHR24324">
    <property type="entry name" value="HOMEOBOX PROTEIN HHEX"/>
    <property type="match status" value="1"/>
</dbReference>
<dbReference type="SUPFAM" id="SSF46689">
    <property type="entry name" value="Homeodomain-like"/>
    <property type="match status" value="1"/>
</dbReference>